<dbReference type="GO" id="GO:0016705">
    <property type="term" value="F:oxidoreductase activity, acting on paired donors, with incorporation or reduction of molecular oxygen"/>
    <property type="evidence" value="ECO:0007669"/>
    <property type="project" value="InterPro"/>
</dbReference>
<dbReference type="GO" id="GO:0005506">
    <property type="term" value="F:iron ion binding"/>
    <property type="evidence" value="ECO:0007669"/>
    <property type="project" value="InterPro"/>
</dbReference>
<dbReference type="Pfam" id="PF00067">
    <property type="entry name" value="p450"/>
    <property type="match status" value="1"/>
</dbReference>
<accession>A0A370GEE6</accession>
<proteinExistence type="predicted"/>
<dbReference type="PANTHER" id="PTHR24281">
    <property type="entry name" value="STEROID 21-HYDROXYLASE-RELATED"/>
    <property type="match status" value="1"/>
</dbReference>
<evidence type="ECO:0000313" key="3">
    <source>
        <dbReference type="Proteomes" id="UP000254720"/>
    </source>
</evidence>
<evidence type="ECO:0000256" key="1">
    <source>
        <dbReference type="SAM" id="Coils"/>
    </source>
</evidence>
<evidence type="ECO:0000313" key="2">
    <source>
        <dbReference type="EMBL" id="RDI42057.1"/>
    </source>
</evidence>
<feature type="coiled-coil region" evidence="1">
    <location>
        <begin position="195"/>
        <end position="222"/>
    </location>
</feature>
<dbReference type="Gene3D" id="1.10.630.10">
    <property type="entry name" value="Cytochrome P450"/>
    <property type="match status" value="1"/>
</dbReference>
<gene>
    <name evidence="2" type="ORF">C8D86_11611</name>
</gene>
<dbReference type="GO" id="GO:0004497">
    <property type="term" value="F:monooxygenase activity"/>
    <property type="evidence" value="ECO:0007669"/>
    <property type="project" value="InterPro"/>
</dbReference>
<dbReference type="OrthoDB" id="5648044at2"/>
<keyword evidence="3" id="KW-1185">Reference proteome</keyword>
<dbReference type="InterPro" id="IPR001128">
    <property type="entry name" value="Cyt_P450"/>
</dbReference>
<name>A0A370GEE6_9COXI</name>
<dbReference type="InterPro" id="IPR036396">
    <property type="entry name" value="Cyt_P450_sf"/>
</dbReference>
<dbReference type="RefSeq" id="WP_114834738.1">
    <property type="nucleotide sequence ID" value="NZ_LR699115.1"/>
</dbReference>
<sequence>MFHKAVNHRQTHLKAKVTIKRDVENNTDTVTKMIYQITGTLSNYISGAHNTYTIAMKHDGGRDPNAFHHFLKEEYAKFPKDKVKVLILPILSPSMTQVYQRVVAIGNPVILNELRKIPRTETVSPAYYDEHPESPKIGGGRAFDSVLEAIGMGVLSAEHSIHTAFTHQMISTLTIKSIEGGETWYKDNPFKQRFVSIVKEEINQLMEKIRKAENQNETIQLDFRFFALKIFLRGFYPEATWEDQWIHRLSQTIEEISDAAFRCITNPYANLAQLRESAKTKLDPFIDLIMKENQAFYLSDEYIKKTDAETIRQIIISLLFAGGDNIKKFLDHVLVEFGNDEIRSKYLQKNLSKEDLHVLVMEIGRRYTTIYAQPGKALEDFIIEYEKGDIKEKFFIKAGDELHYTTWEANMDTTEWGETAKEFNPEEHQKHYDILNPLATFGSGSRICRGKSITLAIIEHFVAKAVEEFTWEARVDGKKNHHPTEFNFNHGIKGEIQYTFIKRQRLMHSPVSERMEESTVQSDIDNASVVPVSLFRFPKSQPTSNVRQNVIEIISVPGLH</sequence>
<organism evidence="2 3">
    <name type="scientific">Aquicella lusitana</name>
    <dbReference type="NCBI Taxonomy" id="254246"/>
    <lineage>
        <taxon>Bacteria</taxon>
        <taxon>Pseudomonadati</taxon>
        <taxon>Pseudomonadota</taxon>
        <taxon>Gammaproteobacteria</taxon>
        <taxon>Legionellales</taxon>
        <taxon>Coxiellaceae</taxon>
        <taxon>Aquicella</taxon>
    </lineage>
</organism>
<keyword evidence="1" id="KW-0175">Coiled coil</keyword>
<dbReference type="GO" id="GO:0020037">
    <property type="term" value="F:heme binding"/>
    <property type="evidence" value="ECO:0007669"/>
    <property type="project" value="InterPro"/>
</dbReference>
<reference evidence="2 3" key="1">
    <citation type="submission" date="2018-07" db="EMBL/GenBank/DDBJ databases">
        <title>Genomic Encyclopedia of Type Strains, Phase IV (KMG-IV): sequencing the most valuable type-strain genomes for metagenomic binning, comparative biology and taxonomic classification.</title>
        <authorList>
            <person name="Goeker M."/>
        </authorList>
    </citation>
    <scope>NUCLEOTIDE SEQUENCE [LARGE SCALE GENOMIC DNA]</scope>
    <source>
        <strain evidence="2 3">DSM 16500</strain>
    </source>
</reference>
<dbReference type="EMBL" id="QQAX01000016">
    <property type="protein sequence ID" value="RDI42057.1"/>
    <property type="molecule type" value="Genomic_DNA"/>
</dbReference>
<protein>
    <submittedName>
        <fullName evidence="2">Cytochrome P450</fullName>
    </submittedName>
</protein>
<comment type="caution">
    <text evidence="2">The sequence shown here is derived from an EMBL/GenBank/DDBJ whole genome shotgun (WGS) entry which is preliminary data.</text>
</comment>
<dbReference type="SUPFAM" id="SSF48264">
    <property type="entry name" value="Cytochrome P450"/>
    <property type="match status" value="1"/>
</dbReference>
<dbReference type="AlphaFoldDB" id="A0A370GEE6"/>
<dbReference type="Proteomes" id="UP000254720">
    <property type="component" value="Unassembled WGS sequence"/>
</dbReference>